<dbReference type="EMBL" id="JABWDY010039885">
    <property type="protein sequence ID" value="KAF5178601.1"/>
    <property type="molecule type" value="Genomic_DNA"/>
</dbReference>
<accession>A0A7J6V1E4</accession>
<evidence type="ECO:0000313" key="1">
    <source>
        <dbReference type="EMBL" id="KAF5178601.1"/>
    </source>
</evidence>
<gene>
    <name evidence="1" type="ORF">FRX31_031812</name>
</gene>
<sequence length="67" mass="7484">MSLDICLSSKAIPMPFLAENRLLSPTVLLRYASSSLQSTACRFPDSMTRISTTISHSLHTFAILQRR</sequence>
<protein>
    <submittedName>
        <fullName evidence="1">Uncharacterized protein</fullName>
    </submittedName>
</protein>
<dbReference type="AlphaFoldDB" id="A0A7J6V1E4"/>
<proteinExistence type="predicted"/>
<name>A0A7J6V1E4_THATH</name>
<dbReference type="Proteomes" id="UP000554482">
    <property type="component" value="Unassembled WGS sequence"/>
</dbReference>
<keyword evidence="2" id="KW-1185">Reference proteome</keyword>
<organism evidence="1 2">
    <name type="scientific">Thalictrum thalictroides</name>
    <name type="common">Rue-anemone</name>
    <name type="synonym">Anemone thalictroides</name>
    <dbReference type="NCBI Taxonomy" id="46969"/>
    <lineage>
        <taxon>Eukaryota</taxon>
        <taxon>Viridiplantae</taxon>
        <taxon>Streptophyta</taxon>
        <taxon>Embryophyta</taxon>
        <taxon>Tracheophyta</taxon>
        <taxon>Spermatophyta</taxon>
        <taxon>Magnoliopsida</taxon>
        <taxon>Ranunculales</taxon>
        <taxon>Ranunculaceae</taxon>
        <taxon>Thalictroideae</taxon>
        <taxon>Thalictrum</taxon>
    </lineage>
</organism>
<comment type="caution">
    <text evidence="1">The sequence shown here is derived from an EMBL/GenBank/DDBJ whole genome shotgun (WGS) entry which is preliminary data.</text>
</comment>
<reference evidence="1 2" key="1">
    <citation type="submission" date="2020-06" db="EMBL/GenBank/DDBJ databases">
        <title>Transcriptomic and genomic resources for Thalictrum thalictroides and T. hernandezii: Facilitating candidate gene discovery in an emerging model plant lineage.</title>
        <authorList>
            <person name="Arias T."/>
            <person name="Riano-Pachon D.M."/>
            <person name="Di Stilio V.S."/>
        </authorList>
    </citation>
    <scope>NUCLEOTIDE SEQUENCE [LARGE SCALE GENOMIC DNA]</scope>
    <source>
        <strain evidence="2">cv. WT478/WT964</strain>
        <tissue evidence="1">Leaves</tissue>
    </source>
</reference>
<evidence type="ECO:0000313" key="2">
    <source>
        <dbReference type="Proteomes" id="UP000554482"/>
    </source>
</evidence>